<feature type="region of interest" description="Disordered" evidence="1">
    <location>
        <begin position="20"/>
        <end position="48"/>
    </location>
</feature>
<evidence type="ECO:0000256" key="1">
    <source>
        <dbReference type="SAM" id="MobiDB-lite"/>
    </source>
</evidence>
<evidence type="ECO:0000313" key="2">
    <source>
        <dbReference type="EMBL" id="QLQ33515.1"/>
    </source>
</evidence>
<dbReference type="KEGG" id="this:HZT40_20100"/>
<sequence length="88" mass="8922">MIILVTFASIVLAACTAGVETEGKTPPPKLTNSSSVSTGTAAGRPVAPGQAADARVCTMEAKLCPDGSYVSRNAANHCAFDPCPGENR</sequence>
<accession>A0A7L6AWR7</accession>
<protein>
    <submittedName>
        <fullName evidence="2">Uncharacterized protein</fullName>
    </submittedName>
</protein>
<evidence type="ECO:0000313" key="3">
    <source>
        <dbReference type="Proteomes" id="UP000510621"/>
    </source>
</evidence>
<keyword evidence="3" id="KW-1185">Reference proteome</keyword>
<name>A0A7L6AWR7_9GAMM</name>
<dbReference type="EMBL" id="CP059265">
    <property type="protein sequence ID" value="QLQ33515.1"/>
    <property type="molecule type" value="Genomic_DNA"/>
</dbReference>
<proteinExistence type="predicted"/>
<dbReference type="AlphaFoldDB" id="A0A7L6AWR7"/>
<gene>
    <name evidence="2" type="ORF">HZT40_20100</name>
</gene>
<organism evidence="2 3">
    <name type="scientific">Candidatus Thiothrix singaporensis</name>
    <dbReference type="NCBI Taxonomy" id="2799669"/>
    <lineage>
        <taxon>Bacteria</taxon>
        <taxon>Pseudomonadati</taxon>
        <taxon>Pseudomonadota</taxon>
        <taxon>Gammaproteobacteria</taxon>
        <taxon>Thiotrichales</taxon>
        <taxon>Thiotrichaceae</taxon>
        <taxon>Thiothrix</taxon>
    </lineage>
</organism>
<dbReference type="Proteomes" id="UP000510621">
    <property type="component" value="Chromosome"/>
</dbReference>
<feature type="compositionally biased region" description="Polar residues" evidence="1">
    <location>
        <begin position="30"/>
        <end position="40"/>
    </location>
</feature>
<reference evidence="2" key="1">
    <citation type="submission" date="2020-06" db="EMBL/GenBank/DDBJ databases">
        <title>Analysis procedures for assessing recovery of high quality, complete, closed genomes from Nanopore long read metagenome sequencing.</title>
        <authorList>
            <person name="Bessarab I."/>
            <person name="Arumugam K."/>
            <person name="Haryono M."/>
            <person name="Liu X."/>
            <person name="Roy S."/>
            <person name="Zuniga-Montanez R.E."/>
            <person name="Qiu G."/>
            <person name="Drautz-Moses D.I."/>
            <person name="Law Y.Y."/>
            <person name="Wuertz S."/>
            <person name="Lauro F.M."/>
            <person name="Huson D.H."/>
            <person name="Williams R.B."/>
        </authorList>
    </citation>
    <scope>NUCLEOTIDE SEQUENCE [LARGE SCALE GENOMIC DNA]</scope>
    <source>
        <strain evidence="2">SSD2</strain>
    </source>
</reference>